<proteinExistence type="predicted"/>
<gene>
    <name evidence="1" type="ORF">THIOM_001463</name>
</gene>
<dbReference type="EMBL" id="LUTY01000777">
    <property type="protein sequence ID" value="OAD22721.1"/>
    <property type="molecule type" value="Genomic_DNA"/>
</dbReference>
<reference evidence="1 2" key="1">
    <citation type="submission" date="2016-05" db="EMBL/GenBank/DDBJ databases">
        <title>Single-cell genome of chain-forming Candidatus Thiomargarita nelsonii and comparison to other large sulfur-oxidizing bacteria.</title>
        <authorList>
            <person name="Winkel M."/>
            <person name="Salman V."/>
            <person name="Woyke T."/>
            <person name="Schulz-Vogt H."/>
            <person name="Richter M."/>
            <person name="Flood B."/>
            <person name="Bailey J."/>
            <person name="Amann R."/>
            <person name="Mussmann M."/>
        </authorList>
    </citation>
    <scope>NUCLEOTIDE SEQUENCE [LARGE SCALE GENOMIC DNA]</scope>
    <source>
        <strain evidence="1 2">THI036</strain>
    </source>
</reference>
<protein>
    <submittedName>
        <fullName evidence="1">Uncharacterized protein</fullName>
    </submittedName>
</protein>
<sequence>MSQENNVIPIPDIEIVTTILNNYKQLKNSLTEIRTVLNSQELDTLKESSNQVTRLIRQVQRTRCDYLSFDVISPYLARTEQLIFISKINKPDVSSILTFVPDQSIQKLRGIEILREASSIFAQVADFDMIVESHSSVRKQFFNVYDKFQEAGGTKFEEFKAIKTVADQVKLKHATIVPCEERWWGK</sequence>
<name>A0A176S3N4_9GAMM</name>
<evidence type="ECO:0000313" key="2">
    <source>
        <dbReference type="Proteomes" id="UP000076962"/>
    </source>
</evidence>
<comment type="caution">
    <text evidence="1">The sequence shown here is derived from an EMBL/GenBank/DDBJ whole genome shotgun (WGS) entry which is preliminary data.</text>
</comment>
<organism evidence="1 2">
    <name type="scientific">Candidatus Thiomargarita nelsonii</name>
    <dbReference type="NCBI Taxonomy" id="1003181"/>
    <lineage>
        <taxon>Bacteria</taxon>
        <taxon>Pseudomonadati</taxon>
        <taxon>Pseudomonadota</taxon>
        <taxon>Gammaproteobacteria</taxon>
        <taxon>Thiotrichales</taxon>
        <taxon>Thiotrichaceae</taxon>
        <taxon>Thiomargarita</taxon>
    </lineage>
</organism>
<dbReference type="Proteomes" id="UP000076962">
    <property type="component" value="Unassembled WGS sequence"/>
</dbReference>
<accession>A0A176S3N4</accession>
<dbReference type="AlphaFoldDB" id="A0A176S3N4"/>
<evidence type="ECO:0000313" key="1">
    <source>
        <dbReference type="EMBL" id="OAD22721.1"/>
    </source>
</evidence>
<keyword evidence="2" id="KW-1185">Reference proteome</keyword>